<dbReference type="InterPro" id="IPR050258">
    <property type="entry name" value="Leguminous_Lectin"/>
</dbReference>
<accession>W1PP99</accession>
<dbReference type="eggNOG" id="ENOG502RNSF">
    <property type="taxonomic scope" value="Eukaryota"/>
</dbReference>
<feature type="chain" id="PRO_5004808388" description="Legume lectin domain-containing protein" evidence="5">
    <location>
        <begin position="25"/>
        <end position="447"/>
    </location>
</feature>
<comment type="similarity">
    <text evidence="1">Belongs to the leguminous lectin family.</text>
</comment>
<dbReference type="PANTHER" id="PTHR32401:SF16">
    <property type="entry name" value="CONCANAVALIN A-LIKE LECTIN FAMILY PROTEIN"/>
    <property type="match status" value="1"/>
</dbReference>
<protein>
    <recommendedName>
        <fullName evidence="6">Legume lectin domain-containing protein</fullName>
    </recommendedName>
</protein>
<dbReference type="SUPFAM" id="SSF49899">
    <property type="entry name" value="Concanavalin A-like lectins/glucanases"/>
    <property type="match status" value="1"/>
</dbReference>
<feature type="transmembrane region" description="Helical" evidence="4">
    <location>
        <begin position="387"/>
        <end position="409"/>
    </location>
</feature>
<evidence type="ECO:0000313" key="8">
    <source>
        <dbReference type="Proteomes" id="UP000017836"/>
    </source>
</evidence>
<evidence type="ECO:0000256" key="1">
    <source>
        <dbReference type="ARBA" id="ARBA00007606"/>
    </source>
</evidence>
<feature type="signal peptide" evidence="5">
    <location>
        <begin position="1"/>
        <end position="24"/>
    </location>
</feature>
<dbReference type="HOGENOM" id="CLU_613029_0_0_1"/>
<proteinExistence type="inferred from homology"/>
<dbReference type="PANTHER" id="PTHR32401">
    <property type="entry name" value="CONCANAVALIN A-LIKE LECTIN FAMILY PROTEIN"/>
    <property type="match status" value="1"/>
</dbReference>
<sequence length="447" mass="48698">MGFPVSRYALFSLTLLHFPLLILSLPNPNPNPNPSSATNSSSSAQLINGDLSERKPNSMSENFGKSTTELTSFSFHMFTRNPNPDSKLTVSGDARVDGVSSTTENPNSSSGTTVMGGEHPVQNPSPNSGILLLGDAKITADGRNVNSNSFVKLNEPWPLSAGSVVFKHPIRVSVSKLRAHFSFSSYFTFSISPGNGERLALVFLPRKYLSEPIKCLHFRFSSGLDPSCKFPNMFAIEFDTSMNSNSTSFDGNQVGFDPNTLVSIKAADTSSIGLVLNNDTTLHSWIHYHSISQTVEVRISNSIASWPLKPLISIHKDLSRIWGKELFVGITGSNGNSTQTSVIYSWSFDGGYNWKNQHSMPVDPRTLEVKNGSFGGRINVICRTMVALIWGIGIGAIAALSVFVVWNLFMSRYKSSVADYGGKKPVDLGYEKIQKARQKGCSCKGMA</sequence>
<keyword evidence="5" id="KW-0732">Signal</keyword>
<dbReference type="GO" id="GO:0030246">
    <property type="term" value="F:carbohydrate binding"/>
    <property type="evidence" value="ECO:0007669"/>
    <property type="project" value="UniProtKB-KW"/>
</dbReference>
<keyword evidence="4" id="KW-0472">Membrane</keyword>
<gene>
    <name evidence="7" type="ORF">AMTR_s00029p00189980</name>
</gene>
<dbReference type="InterPro" id="IPR013320">
    <property type="entry name" value="ConA-like_dom_sf"/>
</dbReference>
<reference evidence="8" key="1">
    <citation type="journal article" date="2013" name="Science">
        <title>The Amborella genome and the evolution of flowering plants.</title>
        <authorList>
            <consortium name="Amborella Genome Project"/>
        </authorList>
    </citation>
    <scope>NUCLEOTIDE SEQUENCE [LARGE SCALE GENOMIC DNA]</scope>
</reference>
<keyword evidence="2" id="KW-0430">Lectin</keyword>
<evidence type="ECO:0000256" key="3">
    <source>
        <dbReference type="SAM" id="MobiDB-lite"/>
    </source>
</evidence>
<evidence type="ECO:0000256" key="2">
    <source>
        <dbReference type="ARBA" id="ARBA00022734"/>
    </source>
</evidence>
<dbReference type="Pfam" id="PF00139">
    <property type="entry name" value="Lectin_legB"/>
    <property type="match status" value="1"/>
</dbReference>
<dbReference type="AlphaFoldDB" id="W1PP99"/>
<dbReference type="EMBL" id="KI392980">
    <property type="protein sequence ID" value="ERN09624.1"/>
    <property type="molecule type" value="Genomic_DNA"/>
</dbReference>
<evidence type="ECO:0000256" key="5">
    <source>
        <dbReference type="SAM" id="SignalP"/>
    </source>
</evidence>
<evidence type="ECO:0000259" key="6">
    <source>
        <dbReference type="Pfam" id="PF00139"/>
    </source>
</evidence>
<evidence type="ECO:0000256" key="4">
    <source>
        <dbReference type="SAM" id="Phobius"/>
    </source>
</evidence>
<dbReference type="OrthoDB" id="2019747at2759"/>
<dbReference type="Proteomes" id="UP000017836">
    <property type="component" value="Unassembled WGS sequence"/>
</dbReference>
<keyword evidence="8" id="KW-1185">Reference proteome</keyword>
<feature type="compositionally biased region" description="Polar residues" evidence="3">
    <location>
        <begin position="99"/>
        <end position="113"/>
    </location>
</feature>
<keyword evidence="4" id="KW-1133">Transmembrane helix</keyword>
<feature type="region of interest" description="Disordered" evidence="3">
    <location>
        <begin position="84"/>
        <end position="125"/>
    </location>
</feature>
<dbReference type="KEGG" id="atr:18437781"/>
<keyword evidence="4" id="KW-0812">Transmembrane</keyword>
<dbReference type="Gramene" id="ERN09624">
    <property type="protein sequence ID" value="ERN09624"/>
    <property type="gene ID" value="AMTR_s00029p00189980"/>
</dbReference>
<dbReference type="Gene3D" id="2.60.120.200">
    <property type="match status" value="1"/>
</dbReference>
<dbReference type="InterPro" id="IPR001220">
    <property type="entry name" value="Legume_lectin_dom"/>
</dbReference>
<feature type="domain" description="Legume lectin" evidence="6">
    <location>
        <begin position="144"/>
        <end position="351"/>
    </location>
</feature>
<evidence type="ECO:0000313" key="7">
    <source>
        <dbReference type="EMBL" id="ERN09624.1"/>
    </source>
</evidence>
<organism evidence="7 8">
    <name type="scientific">Amborella trichopoda</name>
    <dbReference type="NCBI Taxonomy" id="13333"/>
    <lineage>
        <taxon>Eukaryota</taxon>
        <taxon>Viridiplantae</taxon>
        <taxon>Streptophyta</taxon>
        <taxon>Embryophyta</taxon>
        <taxon>Tracheophyta</taxon>
        <taxon>Spermatophyta</taxon>
        <taxon>Magnoliopsida</taxon>
        <taxon>Amborellales</taxon>
        <taxon>Amborellaceae</taxon>
        <taxon>Amborella</taxon>
    </lineage>
</organism>
<name>W1PP99_AMBTC</name>